<sequence>MPSLNNSTDSFHSAHPRRQYITTSAFNNDIYSYAVTLNPRTYVKTGALTALTTATALNCPANRILRENGRRLVKDANPGISTLMVGVYDAVSGLSGLIDPNSPRFAMYNGDKSVFQDNGVDPSSGLTDQGPPIYTRGTVTAGNGVTATAGGVTATAGGVTITAGGLTVNGGAIVETVSSSAYSGNSVTLDLTTGNIFNVTAVTAGLTIAATGGSKGMVYYVNITANGAYAITAPASTVLSTLLTINGSVLVTAVRTA</sequence>
<reference evidence="1" key="1">
    <citation type="journal article" date="2020" name="Nature">
        <title>Giant virus diversity and host interactions through global metagenomics.</title>
        <authorList>
            <person name="Schulz F."/>
            <person name="Roux S."/>
            <person name="Paez-Espino D."/>
            <person name="Jungbluth S."/>
            <person name="Walsh D.A."/>
            <person name="Denef V.J."/>
            <person name="McMahon K.D."/>
            <person name="Konstantinidis K.T."/>
            <person name="Eloe-Fadrosh E.A."/>
            <person name="Kyrpides N.C."/>
            <person name="Woyke T."/>
        </authorList>
    </citation>
    <scope>NUCLEOTIDE SEQUENCE</scope>
    <source>
        <strain evidence="1">GVMAG-M-3300023174-129</strain>
    </source>
</reference>
<dbReference type="AlphaFoldDB" id="A0A6C0D6M3"/>
<evidence type="ECO:0000313" key="1">
    <source>
        <dbReference type="EMBL" id="QHT12123.1"/>
    </source>
</evidence>
<proteinExistence type="predicted"/>
<protein>
    <submittedName>
        <fullName evidence="1">Uncharacterized protein</fullName>
    </submittedName>
</protein>
<organism evidence="1">
    <name type="scientific">viral metagenome</name>
    <dbReference type="NCBI Taxonomy" id="1070528"/>
    <lineage>
        <taxon>unclassified sequences</taxon>
        <taxon>metagenomes</taxon>
        <taxon>organismal metagenomes</taxon>
    </lineage>
</organism>
<name>A0A6C0D6M3_9ZZZZ</name>
<dbReference type="EMBL" id="MN739541">
    <property type="protein sequence ID" value="QHT12123.1"/>
    <property type="molecule type" value="Genomic_DNA"/>
</dbReference>
<accession>A0A6C0D6M3</accession>